<keyword evidence="6 7" id="KW-0961">Cell wall biogenesis/degradation</keyword>
<protein>
    <submittedName>
        <fullName evidence="10">L,D-transpeptidase family protein</fullName>
    </submittedName>
</protein>
<dbReference type="CDD" id="cd16913">
    <property type="entry name" value="YkuD_like"/>
    <property type="match status" value="1"/>
</dbReference>
<dbReference type="PROSITE" id="PS51257">
    <property type="entry name" value="PROKAR_LIPOPROTEIN"/>
    <property type="match status" value="1"/>
</dbReference>
<sequence length="168" mass="18131">MFIRSVFALGAAAALSACAASNPAGEKFRTYNGPEVTSVYIDKSDRAMYLLHNEEVLKTYQFGLGFAPEGHKQFEGDGRTPEGGYWIDALNPNSNYHLSLRVSYPNPADTARAGSMGRSPGGNIFIHGTPTGVDSTTDWTAGCIAVSNDEIEEIYSMVKAPTPIYIMP</sequence>
<keyword evidence="3" id="KW-0808">Transferase</keyword>
<accession>A0ABX0VTU9</accession>
<dbReference type="PANTHER" id="PTHR36699">
    <property type="entry name" value="LD-TRANSPEPTIDASE"/>
    <property type="match status" value="1"/>
</dbReference>
<dbReference type="InterPro" id="IPR038063">
    <property type="entry name" value="Transpep_catalytic_dom"/>
</dbReference>
<feature type="chain" id="PRO_5045775014" evidence="8">
    <location>
        <begin position="20"/>
        <end position="168"/>
    </location>
</feature>
<evidence type="ECO:0000256" key="3">
    <source>
        <dbReference type="ARBA" id="ARBA00022679"/>
    </source>
</evidence>
<dbReference type="Proteomes" id="UP000709466">
    <property type="component" value="Unassembled WGS sequence"/>
</dbReference>
<evidence type="ECO:0000313" key="11">
    <source>
        <dbReference type="Proteomes" id="UP000709466"/>
    </source>
</evidence>
<feature type="domain" description="L,D-TPase catalytic" evidence="9">
    <location>
        <begin position="37"/>
        <end position="167"/>
    </location>
</feature>
<dbReference type="Gene3D" id="2.40.440.10">
    <property type="entry name" value="L,D-transpeptidase catalytic domain-like"/>
    <property type="match status" value="1"/>
</dbReference>
<gene>
    <name evidence="10" type="ORF">HCZ30_03345</name>
</gene>
<evidence type="ECO:0000256" key="7">
    <source>
        <dbReference type="PROSITE-ProRule" id="PRU01373"/>
    </source>
</evidence>
<comment type="pathway">
    <text evidence="1 7">Cell wall biogenesis; peptidoglycan biosynthesis.</text>
</comment>
<dbReference type="PANTHER" id="PTHR36699:SF1">
    <property type="entry name" value="L,D-TRANSPEPTIDASE YAFK-RELATED"/>
    <property type="match status" value="1"/>
</dbReference>
<reference evidence="10 11" key="1">
    <citation type="submission" date="2020-03" db="EMBL/GenBank/DDBJ databases">
        <title>Bacterial isolates of synthetic phycosphere.</title>
        <authorList>
            <person name="Fu H."/>
            <person name="Moran M.A."/>
        </authorList>
    </citation>
    <scope>NUCLEOTIDE SEQUENCE [LARGE SCALE GENOMIC DNA]</scope>
    <source>
        <strain evidence="10 11">HF1</strain>
    </source>
</reference>
<dbReference type="EMBL" id="JAATOP010000002">
    <property type="protein sequence ID" value="NIY71467.1"/>
    <property type="molecule type" value="Genomic_DNA"/>
</dbReference>
<dbReference type="InterPro" id="IPR005490">
    <property type="entry name" value="LD_TPept_cat_dom"/>
</dbReference>
<keyword evidence="4 7" id="KW-0133">Cell shape</keyword>
<feature type="active site" description="Nucleophile" evidence="7">
    <location>
        <position position="143"/>
    </location>
</feature>
<dbReference type="SUPFAM" id="SSF141523">
    <property type="entry name" value="L,D-transpeptidase catalytic domain-like"/>
    <property type="match status" value="1"/>
</dbReference>
<proteinExistence type="inferred from homology"/>
<feature type="active site" description="Proton donor/acceptor" evidence="7">
    <location>
        <position position="127"/>
    </location>
</feature>
<evidence type="ECO:0000256" key="8">
    <source>
        <dbReference type="SAM" id="SignalP"/>
    </source>
</evidence>
<evidence type="ECO:0000313" key="10">
    <source>
        <dbReference type="EMBL" id="NIY71467.1"/>
    </source>
</evidence>
<keyword evidence="8" id="KW-0732">Signal</keyword>
<keyword evidence="5 7" id="KW-0573">Peptidoglycan synthesis</keyword>
<keyword evidence="11" id="KW-1185">Reference proteome</keyword>
<comment type="similarity">
    <text evidence="2">Belongs to the YkuD family.</text>
</comment>
<dbReference type="PROSITE" id="PS52029">
    <property type="entry name" value="LD_TPASE"/>
    <property type="match status" value="1"/>
</dbReference>
<evidence type="ECO:0000259" key="9">
    <source>
        <dbReference type="PROSITE" id="PS52029"/>
    </source>
</evidence>
<dbReference type="RefSeq" id="WP_167636359.1">
    <property type="nucleotide sequence ID" value="NZ_JAATOP010000002.1"/>
</dbReference>
<name>A0ABX0VTU9_9RHOB</name>
<evidence type="ECO:0000256" key="4">
    <source>
        <dbReference type="ARBA" id="ARBA00022960"/>
    </source>
</evidence>
<feature type="signal peptide" evidence="8">
    <location>
        <begin position="1"/>
        <end position="19"/>
    </location>
</feature>
<evidence type="ECO:0000256" key="5">
    <source>
        <dbReference type="ARBA" id="ARBA00022984"/>
    </source>
</evidence>
<dbReference type="Pfam" id="PF03734">
    <property type="entry name" value="YkuD"/>
    <property type="match status" value="1"/>
</dbReference>
<evidence type="ECO:0000256" key="6">
    <source>
        <dbReference type="ARBA" id="ARBA00023316"/>
    </source>
</evidence>
<comment type="caution">
    <text evidence="10">The sequence shown here is derived from an EMBL/GenBank/DDBJ whole genome shotgun (WGS) entry which is preliminary data.</text>
</comment>
<evidence type="ECO:0000256" key="2">
    <source>
        <dbReference type="ARBA" id="ARBA00005992"/>
    </source>
</evidence>
<evidence type="ECO:0000256" key="1">
    <source>
        <dbReference type="ARBA" id="ARBA00004752"/>
    </source>
</evidence>
<organism evidence="10 11">
    <name type="scientific">Marivivens donghaensis</name>
    <dbReference type="NCBI Taxonomy" id="1699413"/>
    <lineage>
        <taxon>Bacteria</taxon>
        <taxon>Pseudomonadati</taxon>
        <taxon>Pseudomonadota</taxon>
        <taxon>Alphaproteobacteria</taxon>
        <taxon>Rhodobacterales</taxon>
        <taxon>Paracoccaceae</taxon>
        <taxon>Marivivens group</taxon>
        <taxon>Marivivens</taxon>
    </lineage>
</organism>